<organism evidence="1">
    <name type="scientific">marine sediment metagenome</name>
    <dbReference type="NCBI Taxonomy" id="412755"/>
    <lineage>
        <taxon>unclassified sequences</taxon>
        <taxon>metagenomes</taxon>
        <taxon>ecological metagenomes</taxon>
    </lineage>
</organism>
<feature type="non-terminal residue" evidence="1">
    <location>
        <position position="166"/>
    </location>
</feature>
<proteinExistence type="predicted"/>
<comment type="caution">
    <text evidence="1">The sequence shown here is derived from an EMBL/GenBank/DDBJ whole genome shotgun (WGS) entry which is preliminary data.</text>
</comment>
<dbReference type="Gene3D" id="3.40.50.300">
    <property type="entry name" value="P-loop containing nucleotide triphosphate hydrolases"/>
    <property type="match status" value="1"/>
</dbReference>
<gene>
    <name evidence="1" type="ORF">S01H4_35484</name>
</gene>
<evidence type="ECO:0000313" key="1">
    <source>
        <dbReference type="EMBL" id="GAG79088.1"/>
    </source>
</evidence>
<accession>X1B4H5</accession>
<dbReference type="AlphaFoldDB" id="X1B4H5"/>
<reference evidence="1" key="1">
    <citation type="journal article" date="2014" name="Front. Microbiol.">
        <title>High frequency of phylogenetically diverse reductive dehalogenase-homologous genes in deep subseafloor sedimentary metagenomes.</title>
        <authorList>
            <person name="Kawai M."/>
            <person name="Futagami T."/>
            <person name="Toyoda A."/>
            <person name="Takaki Y."/>
            <person name="Nishi S."/>
            <person name="Hori S."/>
            <person name="Arai W."/>
            <person name="Tsubouchi T."/>
            <person name="Morono Y."/>
            <person name="Uchiyama I."/>
            <person name="Ito T."/>
            <person name="Fujiyama A."/>
            <person name="Inagaki F."/>
            <person name="Takami H."/>
        </authorList>
    </citation>
    <scope>NUCLEOTIDE SEQUENCE</scope>
    <source>
        <strain evidence="1">Expedition CK06-06</strain>
    </source>
</reference>
<sequence>MLIKNAVKLQPHGYKGGRKYHLGLIYVTQQPGAIAEEIVSQTDNFFVMHLLGKGDIDALRKANPHYDGVISDFLKNETIVGNAYIYSAPKQPYTFPCKVLEFNKPNIEDLLRKSKVSEQKSVAQEMGELSVIFGKNKIFGRFSSEVFQYFSDLGINLPFADSARGW</sequence>
<dbReference type="EMBL" id="BART01018873">
    <property type="protein sequence ID" value="GAG79088.1"/>
    <property type="molecule type" value="Genomic_DNA"/>
</dbReference>
<dbReference type="InterPro" id="IPR027417">
    <property type="entry name" value="P-loop_NTPase"/>
</dbReference>
<evidence type="ECO:0008006" key="2">
    <source>
        <dbReference type="Google" id="ProtNLM"/>
    </source>
</evidence>
<dbReference type="PANTHER" id="PTHR42957:SF1">
    <property type="entry name" value="HELICASE MJ1565-RELATED"/>
    <property type="match status" value="1"/>
</dbReference>
<dbReference type="PANTHER" id="PTHR42957">
    <property type="entry name" value="HELICASE MJ1565-RELATED"/>
    <property type="match status" value="1"/>
</dbReference>
<name>X1B4H5_9ZZZZ</name>
<dbReference type="InterPro" id="IPR008571">
    <property type="entry name" value="HerA-like"/>
</dbReference>
<protein>
    <recommendedName>
        <fullName evidence="2">ATP-binding protein</fullName>
    </recommendedName>
</protein>